<feature type="region of interest" description="Disordered" evidence="1">
    <location>
        <begin position="41"/>
        <end position="62"/>
    </location>
</feature>
<comment type="caution">
    <text evidence="2">The sequence shown here is derived from an EMBL/GenBank/DDBJ whole genome shotgun (WGS) entry which is preliminary data.</text>
</comment>
<gene>
    <name evidence="2" type="ORF">C3747_126g158</name>
</gene>
<dbReference type="VEuPathDB" id="TriTrypDB:TcBrA4_0096740"/>
<dbReference type="AlphaFoldDB" id="A0A2V2WDE6"/>
<name>A0A2V2WDE6_TRYCR</name>
<dbReference type="EMBL" id="PRFC01000126">
    <property type="protein sequence ID" value="PWV05639.1"/>
    <property type="molecule type" value="Genomic_DNA"/>
</dbReference>
<keyword evidence="2" id="KW-0723">Serine/threonine-protein kinase</keyword>
<evidence type="ECO:0000256" key="1">
    <source>
        <dbReference type="SAM" id="MobiDB-lite"/>
    </source>
</evidence>
<evidence type="ECO:0000313" key="3">
    <source>
        <dbReference type="Proteomes" id="UP000246078"/>
    </source>
</evidence>
<keyword evidence="2" id="KW-0808">Transferase</keyword>
<accession>A0A2V2WDE6</accession>
<evidence type="ECO:0000313" key="2">
    <source>
        <dbReference type="EMBL" id="PWV05639.1"/>
    </source>
</evidence>
<dbReference type="Proteomes" id="UP000246078">
    <property type="component" value="Unassembled WGS sequence"/>
</dbReference>
<reference evidence="2 3" key="1">
    <citation type="journal article" date="2018" name="Microb. Genom.">
        <title>Expanding an expanded genome: long-read sequencing of Trypanosoma cruzi.</title>
        <authorList>
            <person name="Berna L."/>
            <person name="Rodriguez M."/>
            <person name="Chiribao M.L."/>
            <person name="Parodi-Talice A."/>
            <person name="Pita S."/>
            <person name="Rijo G."/>
            <person name="Alvarez-Valin F."/>
            <person name="Robello C."/>
        </authorList>
    </citation>
    <scope>NUCLEOTIDE SEQUENCE [LARGE SCALE GENOMIC DNA]</scope>
    <source>
        <strain evidence="2 3">TCC</strain>
    </source>
</reference>
<sequence length="307" mass="33899">MRCCGCGRWHGRRLLNRRFTVCRRCSDGPVPCGARRVPDAGGAEAGSSLGRRSPPSCHGEACARRAGHTAGGGADGEPDGVDYTRYTTVDGEGTQACPGKDTGVWPAWVFSPGIQLMARRLRVRELSLEFLSLIDSMMAVNPADRPTAEAVLLDSPVFGMRMPWWEKVVEKAVRRVVEGKENVLLDVCVGDSDEEEEEDEEEAALVRRTMMPLVLPAENHGYVPHNVIHWWNVDLTRGEPDHTKWLSPTSLLASLLTTVRDLTGLEAARDAQDPVLREVRCTPPLRCSLLSVCACPFARYRCFSQEN</sequence>
<organism evidence="2 3">
    <name type="scientific">Trypanosoma cruzi</name>
    <dbReference type="NCBI Taxonomy" id="5693"/>
    <lineage>
        <taxon>Eukaryota</taxon>
        <taxon>Discoba</taxon>
        <taxon>Euglenozoa</taxon>
        <taxon>Kinetoplastea</taxon>
        <taxon>Metakinetoplastina</taxon>
        <taxon>Trypanosomatida</taxon>
        <taxon>Trypanosomatidae</taxon>
        <taxon>Trypanosoma</taxon>
        <taxon>Schizotrypanum</taxon>
    </lineage>
</organism>
<keyword evidence="2" id="KW-0418">Kinase</keyword>
<dbReference type="GO" id="GO:0004674">
    <property type="term" value="F:protein serine/threonine kinase activity"/>
    <property type="evidence" value="ECO:0007669"/>
    <property type="project" value="UniProtKB-KW"/>
</dbReference>
<proteinExistence type="predicted"/>
<protein>
    <submittedName>
        <fullName evidence="2">Putative serine/threonine protein kinase</fullName>
    </submittedName>
</protein>
<dbReference type="VEuPathDB" id="TriTrypDB:C3747_126g158"/>